<feature type="domain" description="MobA-like NTP transferase" evidence="2">
    <location>
        <begin position="7"/>
        <end position="160"/>
    </location>
</feature>
<comment type="caution">
    <text evidence="3">The sequence shown here is derived from an EMBL/GenBank/DDBJ whole genome shotgun (WGS) entry which is preliminary data.</text>
</comment>
<dbReference type="Pfam" id="PF12804">
    <property type="entry name" value="NTP_transf_3"/>
    <property type="match status" value="1"/>
</dbReference>
<dbReference type="EMBL" id="BAAAOF010000004">
    <property type="protein sequence ID" value="GAA1930354.1"/>
    <property type="molecule type" value="Genomic_DNA"/>
</dbReference>
<accession>A0ABP5B4B1</accession>
<dbReference type="Proteomes" id="UP001501343">
    <property type="component" value="Unassembled WGS sequence"/>
</dbReference>
<evidence type="ECO:0000259" key="2">
    <source>
        <dbReference type="Pfam" id="PF12804"/>
    </source>
</evidence>
<dbReference type="RefSeq" id="WP_248148210.1">
    <property type="nucleotide sequence ID" value="NZ_BAAAOF010000004.1"/>
</dbReference>
<dbReference type="Gene3D" id="3.90.550.10">
    <property type="entry name" value="Spore Coat Polysaccharide Biosynthesis Protein SpsA, Chain A"/>
    <property type="match status" value="1"/>
</dbReference>
<reference evidence="4" key="1">
    <citation type="journal article" date="2019" name="Int. J. Syst. Evol. Microbiol.">
        <title>The Global Catalogue of Microorganisms (GCM) 10K type strain sequencing project: providing services to taxonomists for standard genome sequencing and annotation.</title>
        <authorList>
            <consortium name="The Broad Institute Genomics Platform"/>
            <consortium name="The Broad Institute Genome Sequencing Center for Infectious Disease"/>
            <person name="Wu L."/>
            <person name="Ma J."/>
        </authorList>
    </citation>
    <scope>NUCLEOTIDE SEQUENCE [LARGE SCALE GENOMIC DNA]</scope>
    <source>
        <strain evidence="4">JCM 14900</strain>
    </source>
</reference>
<evidence type="ECO:0000256" key="1">
    <source>
        <dbReference type="ARBA" id="ARBA00022679"/>
    </source>
</evidence>
<keyword evidence="1" id="KW-0808">Transferase</keyword>
<proteinExistence type="predicted"/>
<dbReference type="SUPFAM" id="SSF53448">
    <property type="entry name" value="Nucleotide-diphospho-sugar transferases"/>
    <property type="match status" value="1"/>
</dbReference>
<sequence length="204" mass="21106">MTVEVGAILLAGGRASRVGGAAKPLFEVGGMTLLARAVAAVAAAGAAPITIVGEVQPVSGDVDWVREEPPFGGPAAATVAALTEWAARGGGPEWMFLLACDLPRADAVVARLRDDVPVLPDDSDGLCLADESGRPQWLSGLYRTSAVRSAASMLPDAGRDAPARALFHDLQLAVVRAAPGVVEDIDTWEDLTRARARAADEEES</sequence>
<evidence type="ECO:0000313" key="4">
    <source>
        <dbReference type="Proteomes" id="UP001501343"/>
    </source>
</evidence>
<dbReference type="InterPro" id="IPR025877">
    <property type="entry name" value="MobA-like_NTP_Trfase"/>
</dbReference>
<keyword evidence="4" id="KW-1185">Reference proteome</keyword>
<evidence type="ECO:0000313" key="3">
    <source>
        <dbReference type="EMBL" id="GAA1930354.1"/>
    </source>
</evidence>
<gene>
    <name evidence="3" type="ORF">GCM10009775_23040</name>
</gene>
<dbReference type="PANTHER" id="PTHR19136:SF81">
    <property type="entry name" value="MOLYBDENUM COFACTOR GUANYLYLTRANSFERASE"/>
    <property type="match status" value="1"/>
</dbReference>
<dbReference type="InterPro" id="IPR029044">
    <property type="entry name" value="Nucleotide-diphossugar_trans"/>
</dbReference>
<dbReference type="PANTHER" id="PTHR19136">
    <property type="entry name" value="MOLYBDENUM COFACTOR GUANYLYLTRANSFERASE"/>
    <property type="match status" value="1"/>
</dbReference>
<protein>
    <recommendedName>
        <fullName evidence="2">MobA-like NTP transferase domain-containing protein</fullName>
    </recommendedName>
</protein>
<organism evidence="3 4">
    <name type="scientific">Microbacterium aoyamense</name>
    <dbReference type="NCBI Taxonomy" id="344166"/>
    <lineage>
        <taxon>Bacteria</taxon>
        <taxon>Bacillati</taxon>
        <taxon>Actinomycetota</taxon>
        <taxon>Actinomycetes</taxon>
        <taxon>Micrococcales</taxon>
        <taxon>Microbacteriaceae</taxon>
        <taxon>Microbacterium</taxon>
    </lineage>
</organism>
<name>A0ABP5B4B1_9MICO</name>